<reference evidence="2 3" key="1">
    <citation type="journal article" date="2021" name="Elife">
        <title>Chloroplast acquisition without the gene transfer in kleptoplastic sea slugs, Plakobranchus ocellatus.</title>
        <authorList>
            <person name="Maeda T."/>
            <person name="Takahashi S."/>
            <person name="Yoshida T."/>
            <person name="Shimamura S."/>
            <person name="Takaki Y."/>
            <person name="Nagai Y."/>
            <person name="Toyoda A."/>
            <person name="Suzuki Y."/>
            <person name="Arimoto A."/>
            <person name="Ishii H."/>
            <person name="Satoh N."/>
            <person name="Nishiyama T."/>
            <person name="Hasebe M."/>
            <person name="Maruyama T."/>
            <person name="Minagawa J."/>
            <person name="Obokata J."/>
            <person name="Shigenobu S."/>
        </authorList>
    </citation>
    <scope>NUCLEOTIDE SEQUENCE [LARGE SCALE GENOMIC DNA]</scope>
</reference>
<feature type="compositionally biased region" description="Basic and acidic residues" evidence="1">
    <location>
        <begin position="20"/>
        <end position="34"/>
    </location>
</feature>
<feature type="region of interest" description="Disordered" evidence="1">
    <location>
        <begin position="1"/>
        <end position="72"/>
    </location>
</feature>
<protein>
    <submittedName>
        <fullName evidence="2">Uncharacterized protein</fullName>
    </submittedName>
</protein>
<dbReference type="AlphaFoldDB" id="A0AAV4CR02"/>
<feature type="compositionally biased region" description="Basic and acidic residues" evidence="1">
    <location>
        <begin position="50"/>
        <end position="61"/>
    </location>
</feature>
<evidence type="ECO:0000313" key="2">
    <source>
        <dbReference type="EMBL" id="GFO34302.1"/>
    </source>
</evidence>
<dbReference type="EMBL" id="BLXT01006880">
    <property type="protein sequence ID" value="GFO34302.1"/>
    <property type="molecule type" value="Genomic_DNA"/>
</dbReference>
<accession>A0AAV4CR02</accession>
<name>A0AAV4CR02_9GAST</name>
<proteinExistence type="predicted"/>
<dbReference type="Proteomes" id="UP000735302">
    <property type="component" value="Unassembled WGS sequence"/>
</dbReference>
<gene>
    <name evidence="2" type="ORF">PoB_006080700</name>
</gene>
<keyword evidence="3" id="KW-1185">Reference proteome</keyword>
<evidence type="ECO:0000256" key="1">
    <source>
        <dbReference type="SAM" id="MobiDB-lite"/>
    </source>
</evidence>
<feature type="compositionally biased region" description="Polar residues" evidence="1">
    <location>
        <begin position="1"/>
        <end position="19"/>
    </location>
</feature>
<sequence>MGSCRSQSGFAILSTTPNDLSREQSKSTQQDDLRLSGPPSGRGAGGGTQTRDRRVNADLKADSLTTVPPTTPNWRRRYIFKIA</sequence>
<organism evidence="2 3">
    <name type="scientific">Plakobranchus ocellatus</name>
    <dbReference type="NCBI Taxonomy" id="259542"/>
    <lineage>
        <taxon>Eukaryota</taxon>
        <taxon>Metazoa</taxon>
        <taxon>Spiralia</taxon>
        <taxon>Lophotrochozoa</taxon>
        <taxon>Mollusca</taxon>
        <taxon>Gastropoda</taxon>
        <taxon>Heterobranchia</taxon>
        <taxon>Euthyneura</taxon>
        <taxon>Panpulmonata</taxon>
        <taxon>Sacoglossa</taxon>
        <taxon>Placobranchoidea</taxon>
        <taxon>Plakobranchidae</taxon>
        <taxon>Plakobranchus</taxon>
    </lineage>
</organism>
<comment type="caution">
    <text evidence="2">The sequence shown here is derived from an EMBL/GenBank/DDBJ whole genome shotgun (WGS) entry which is preliminary data.</text>
</comment>
<evidence type="ECO:0000313" key="3">
    <source>
        <dbReference type="Proteomes" id="UP000735302"/>
    </source>
</evidence>